<evidence type="ECO:0000256" key="1">
    <source>
        <dbReference type="ARBA" id="ARBA00023015"/>
    </source>
</evidence>
<evidence type="ECO:0000256" key="3">
    <source>
        <dbReference type="ARBA" id="ARBA00023163"/>
    </source>
</evidence>
<organism evidence="5 6">
    <name type="scientific">Mucilaginibacter gracilis</name>
    <dbReference type="NCBI Taxonomy" id="423350"/>
    <lineage>
        <taxon>Bacteria</taxon>
        <taxon>Pseudomonadati</taxon>
        <taxon>Bacteroidota</taxon>
        <taxon>Sphingobacteriia</taxon>
        <taxon>Sphingobacteriales</taxon>
        <taxon>Sphingobacteriaceae</taxon>
        <taxon>Mucilaginibacter</taxon>
    </lineage>
</organism>
<accession>A0A495IWB2</accession>
<dbReference type="SMART" id="SM00342">
    <property type="entry name" value="HTH_ARAC"/>
    <property type="match status" value="1"/>
</dbReference>
<evidence type="ECO:0000313" key="6">
    <source>
        <dbReference type="Proteomes" id="UP000268007"/>
    </source>
</evidence>
<gene>
    <name evidence="5" type="ORF">BDD43_1019</name>
</gene>
<keyword evidence="6" id="KW-1185">Reference proteome</keyword>
<sequence length="289" mass="33304">MKAQLLKVFPGHSNSFTAREDVGFDANKRWHYHPEIEFIYIKTGEGTHFIGDSVQKFKAGDIFMIGSQLPHFFKFDDVFLKSKGDAAAHVSVTQFAENFWGDKFLQLPENTNVRLLLEKARRGYTVPVDITDKIAATLDELQHSVGLERIILLLHVLNKLAHAKNMKQLSSVAFNHGASDLEDERINAIYEYSFANYKRKIDLNEIAEVARISPNSFCRYFKLKTKKTYSQFITEIRVGHACKLLIENKYFIKHICYESGFNNFASFNKYFKLTTGKSPLNYQKEFMSA</sequence>
<dbReference type="PANTHER" id="PTHR43280">
    <property type="entry name" value="ARAC-FAMILY TRANSCRIPTIONAL REGULATOR"/>
    <property type="match status" value="1"/>
</dbReference>
<dbReference type="GO" id="GO:0043565">
    <property type="term" value="F:sequence-specific DNA binding"/>
    <property type="evidence" value="ECO:0007669"/>
    <property type="project" value="InterPro"/>
</dbReference>
<dbReference type="PROSITE" id="PS01124">
    <property type="entry name" value="HTH_ARAC_FAMILY_2"/>
    <property type="match status" value="1"/>
</dbReference>
<evidence type="ECO:0000259" key="4">
    <source>
        <dbReference type="PROSITE" id="PS01124"/>
    </source>
</evidence>
<dbReference type="Proteomes" id="UP000268007">
    <property type="component" value="Unassembled WGS sequence"/>
</dbReference>
<dbReference type="InterPro" id="IPR011051">
    <property type="entry name" value="RmlC_Cupin_sf"/>
</dbReference>
<dbReference type="EMBL" id="RBKU01000001">
    <property type="protein sequence ID" value="RKR80882.1"/>
    <property type="molecule type" value="Genomic_DNA"/>
</dbReference>
<dbReference type="Pfam" id="PF12833">
    <property type="entry name" value="HTH_18"/>
    <property type="match status" value="1"/>
</dbReference>
<dbReference type="OrthoDB" id="9787988at2"/>
<dbReference type="Gene3D" id="1.10.10.60">
    <property type="entry name" value="Homeodomain-like"/>
    <property type="match status" value="2"/>
</dbReference>
<dbReference type="InterPro" id="IPR009057">
    <property type="entry name" value="Homeodomain-like_sf"/>
</dbReference>
<dbReference type="AlphaFoldDB" id="A0A495IWB2"/>
<dbReference type="InterPro" id="IPR013096">
    <property type="entry name" value="Cupin_2"/>
</dbReference>
<reference evidence="5 6" key="1">
    <citation type="submission" date="2018-10" db="EMBL/GenBank/DDBJ databases">
        <title>Genomic Encyclopedia of Archaeal and Bacterial Type Strains, Phase II (KMG-II): from individual species to whole genera.</title>
        <authorList>
            <person name="Goeker M."/>
        </authorList>
    </citation>
    <scope>NUCLEOTIDE SEQUENCE [LARGE SCALE GENOMIC DNA]</scope>
    <source>
        <strain evidence="5 6">DSM 18602</strain>
    </source>
</reference>
<dbReference type="PANTHER" id="PTHR43280:SF34">
    <property type="entry name" value="ARAC-FAMILY TRANSCRIPTIONAL REGULATOR"/>
    <property type="match status" value="1"/>
</dbReference>
<name>A0A495IWB2_9SPHI</name>
<dbReference type="InterPro" id="IPR018060">
    <property type="entry name" value="HTH_AraC"/>
</dbReference>
<dbReference type="InterPro" id="IPR014710">
    <property type="entry name" value="RmlC-like_jellyroll"/>
</dbReference>
<keyword evidence="3" id="KW-0804">Transcription</keyword>
<dbReference type="GO" id="GO:0003700">
    <property type="term" value="F:DNA-binding transcription factor activity"/>
    <property type="evidence" value="ECO:0007669"/>
    <property type="project" value="InterPro"/>
</dbReference>
<dbReference type="SUPFAM" id="SSF51182">
    <property type="entry name" value="RmlC-like cupins"/>
    <property type="match status" value="1"/>
</dbReference>
<dbReference type="SUPFAM" id="SSF46689">
    <property type="entry name" value="Homeodomain-like"/>
    <property type="match status" value="2"/>
</dbReference>
<keyword evidence="2 5" id="KW-0238">DNA-binding</keyword>
<evidence type="ECO:0000256" key="2">
    <source>
        <dbReference type="ARBA" id="ARBA00023125"/>
    </source>
</evidence>
<feature type="domain" description="HTH araC/xylS-type" evidence="4">
    <location>
        <begin position="187"/>
        <end position="285"/>
    </location>
</feature>
<dbReference type="Gene3D" id="2.60.120.10">
    <property type="entry name" value="Jelly Rolls"/>
    <property type="match status" value="1"/>
</dbReference>
<protein>
    <submittedName>
        <fullName evidence="5">AraC-like DNA-binding protein</fullName>
    </submittedName>
</protein>
<comment type="caution">
    <text evidence="5">The sequence shown here is derived from an EMBL/GenBank/DDBJ whole genome shotgun (WGS) entry which is preliminary data.</text>
</comment>
<evidence type="ECO:0000313" key="5">
    <source>
        <dbReference type="EMBL" id="RKR80882.1"/>
    </source>
</evidence>
<dbReference type="RefSeq" id="WP_121196705.1">
    <property type="nucleotide sequence ID" value="NZ_RBKU01000001.1"/>
</dbReference>
<proteinExistence type="predicted"/>
<dbReference type="Pfam" id="PF07883">
    <property type="entry name" value="Cupin_2"/>
    <property type="match status" value="1"/>
</dbReference>
<keyword evidence="1" id="KW-0805">Transcription regulation</keyword>